<dbReference type="Proteomes" id="UP000189735">
    <property type="component" value="Unassembled WGS sequence"/>
</dbReference>
<proteinExistence type="predicted"/>
<dbReference type="RefSeq" id="WP_176141217.1">
    <property type="nucleotide sequence ID" value="NZ_FUYG01000002.1"/>
</dbReference>
<evidence type="ECO:0000313" key="1">
    <source>
        <dbReference type="EMBL" id="SKA86954.1"/>
    </source>
</evidence>
<accession>A0A1T4XBN3</accession>
<dbReference type="EMBL" id="FUYG01000002">
    <property type="protein sequence ID" value="SKA86954.1"/>
    <property type="molecule type" value="Genomic_DNA"/>
</dbReference>
<protein>
    <submittedName>
        <fullName evidence="1">Uncharacterized protein</fullName>
    </submittedName>
</protein>
<dbReference type="AlphaFoldDB" id="A0A1T4XBN3"/>
<gene>
    <name evidence="1" type="ORF">SAMN06295879_1009</name>
</gene>
<name>A0A1T4XBN3_9MICO</name>
<sequence length="68" mass="7576">MTIIETAGSQFTWQCVTCGVASRLNVSVRSAALAYDEHMASHERWDADLTDGYDEIECFDRAMARMAA</sequence>
<organism evidence="1 2">
    <name type="scientific">Agreia bicolorata</name>
    <dbReference type="NCBI Taxonomy" id="110935"/>
    <lineage>
        <taxon>Bacteria</taxon>
        <taxon>Bacillati</taxon>
        <taxon>Actinomycetota</taxon>
        <taxon>Actinomycetes</taxon>
        <taxon>Micrococcales</taxon>
        <taxon>Microbacteriaceae</taxon>
        <taxon>Agreia</taxon>
    </lineage>
</organism>
<reference evidence="2" key="1">
    <citation type="submission" date="2017-02" db="EMBL/GenBank/DDBJ databases">
        <authorList>
            <person name="Varghese N."/>
            <person name="Submissions S."/>
        </authorList>
    </citation>
    <scope>NUCLEOTIDE SEQUENCE [LARGE SCALE GENOMIC DNA]</scope>
    <source>
        <strain evidence="2">VKM Ac-2052</strain>
    </source>
</reference>
<evidence type="ECO:0000313" key="2">
    <source>
        <dbReference type="Proteomes" id="UP000189735"/>
    </source>
</evidence>